<feature type="region of interest" description="Disordered" evidence="7">
    <location>
        <begin position="147"/>
        <end position="392"/>
    </location>
</feature>
<protein>
    <recommendedName>
        <fullName evidence="8">CWF21 domain-containing protein</fullName>
    </recommendedName>
</protein>
<feature type="compositionally biased region" description="Basic residues" evidence="7">
    <location>
        <begin position="334"/>
        <end position="346"/>
    </location>
</feature>
<comment type="subcellular location">
    <subcellularLocation>
        <location evidence="1">Nucleus</location>
    </subcellularLocation>
</comment>
<dbReference type="InterPro" id="IPR013170">
    <property type="entry name" value="mRNA_splic_Cwf21_dom"/>
</dbReference>
<dbReference type="Proteomes" id="UP000355283">
    <property type="component" value="Unassembled WGS sequence"/>
</dbReference>
<evidence type="ECO:0000313" key="9">
    <source>
        <dbReference type="EMBL" id="TFJ82212.1"/>
    </source>
</evidence>
<dbReference type="Pfam" id="PF08312">
    <property type="entry name" value="cwf21"/>
    <property type="match status" value="1"/>
</dbReference>
<evidence type="ECO:0000256" key="6">
    <source>
        <dbReference type="ARBA" id="ARBA00023242"/>
    </source>
</evidence>
<name>A0A4D9CSM3_9STRA</name>
<dbReference type="OrthoDB" id="10267305at2759"/>
<evidence type="ECO:0000256" key="4">
    <source>
        <dbReference type="ARBA" id="ARBA00022728"/>
    </source>
</evidence>
<accession>A0A4D9CSM3</accession>
<dbReference type="EMBL" id="SDOX01000119">
    <property type="protein sequence ID" value="TFJ82212.1"/>
    <property type="molecule type" value="Genomic_DNA"/>
</dbReference>
<dbReference type="GO" id="GO:0008380">
    <property type="term" value="P:RNA splicing"/>
    <property type="evidence" value="ECO:0007669"/>
    <property type="project" value="UniProtKB-KW"/>
</dbReference>
<organism evidence="9 10">
    <name type="scientific">Nannochloropsis salina CCMP1776</name>
    <dbReference type="NCBI Taxonomy" id="1027361"/>
    <lineage>
        <taxon>Eukaryota</taxon>
        <taxon>Sar</taxon>
        <taxon>Stramenopiles</taxon>
        <taxon>Ochrophyta</taxon>
        <taxon>Eustigmatophyceae</taxon>
        <taxon>Eustigmatales</taxon>
        <taxon>Monodopsidaceae</taxon>
        <taxon>Microchloropsis</taxon>
        <taxon>Microchloropsis salina</taxon>
    </lineage>
</organism>
<feature type="domain" description="CWF21" evidence="8">
    <location>
        <begin position="61"/>
        <end position="106"/>
    </location>
</feature>
<evidence type="ECO:0000256" key="1">
    <source>
        <dbReference type="ARBA" id="ARBA00004123"/>
    </source>
</evidence>
<dbReference type="InterPro" id="IPR051372">
    <property type="entry name" value="CWC21"/>
</dbReference>
<comment type="caution">
    <text evidence="9">The sequence shown here is derived from an EMBL/GenBank/DDBJ whole genome shotgun (WGS) entry which is preliminary data.</text>
</comment>
<evidence type="ECO:0000256" key="3">
    <source>
        <dbReference type="ARBA" id="ARBA00022664"/>
    </source>
</evidence>
<feature type="compositionally biased region" description="Low complexity" evidence="7">
    <location>
        <begin position="349"/>
        <end position="392"/>
    </location>
</feature>
<dbReference type="GO" id="GO:0006397">
    <property type="term" value="P:mRNA processing"/>
    <property type="evidence" value="ECO:0007669"/>
    <property type="project" value="UniProtKB-KW"/>
</dbReference>
<dbReference type="PANTHER" id="PTHR36562:SF5">
    <property type="entry name" value="SERINE_ARGININE REPETITIVE MATRIX 2"/>
    <property type="match status" value="1"/>
</dbReference>
<reference evidence="9 10" key="1">
    <citation type="submission" date="2019-01" db="EMBL/GenBank/DDBJ databases">
        <title>Nuclear Genome Assembly of the Microalgal Biofuel strain Nannochloropsis salina CCMP1776.</title>
        <authorList>
            <person name="Hovde B."/>
        </authorList>
    </citation>
    <scope>NUCLEOTIDE SEQUENCE [LARGE SCALE GENOMIC DNA]</scope>
    <source>
        <strain evidence="9 10">CCMP1776</strain>
    </source>
</reference>
<proteinExistence type="inferred from homology"/>
<dbReference type="AlphaFoldDB" id="A0A4D9CSM3"/>
<keyword evidence="4" id="KW-0747">Spliceosome</keyword>
<comment type="similarity">
    <text evidence="2">Belongs to the CWC21 family.</text>
</comment>
<sequence>MYNGIGLQTARGSATSGYVTKNRGYVPPRRVRQETALVSGHGGPQDTFKAAVLAKANQEILEHKRKRQIEAQVYEMEERMRDQGYSESEIKDKATALRERLKGNNLALVAANKTGSGGSEMTDTHEVAARKAQEIERLRNAFGIAQDHVEGETWDPEAQNRRREARHREQEEKRKKRQAEEIERKKRQRRFEGDTIQEKERRQAEERREMKGGRNAASDEEDDRWRPSEDEPNDIHDGLARPHQDKEDMRTTERADCRAQDGQRLKRTRSGSRDGGMSRIGQKGMKNRDGDEGQDPRMQRRGDSGDARGHRGRIAREGSRNQRRGMEDDEEKGRRRGSARPRHSRSVSKESTSSASSRSSSSSSSSASSSTSSSSSSSSMSSSSSSRSSGSD</sequence>
<keyword evidence="6" id="KW-0539">Nucleus</keyword>
<evidence type="ECO:0000313" key="10">
    <source>
        <dbReference type="Proteomes" id="UP000355283"/>
    </source>
</evidence>
<feature type="compositionally biased region" description="Basic and acidic residues" evidence="7">
    <location>
        <begin position="286"/>
        <end position="326"/>
    </location>
</feature>
<dbReference type="PANTHER" id="PTHR36562">
    <property type="entry name" value="SERINE/ARGININE REPETITIVE MATRIX 2"/>
    <property type="match status" value="1"/>
</dbReference>
<keyword evidence="10" id="KW-1185">Reference proteome</keyword>
<dbReference type="GO" id="GO:0005681">
    <property type="term" value="C:spliceosomal complex"/>
    <property type="evidence" value="ECO:0007669"/>
    <property type="project" value="UniProtKB-KW"/>
</dbReference>
<evidence type="ECO:0000259" key="8">
    <source>
        <dbReference type="SMART" id="SM01115"/>
    </source>
</evidence>
<feature type="compositionally biased region" description="Basic and acidic residues" evidence="7">
    <location>
        <begin position="223"/>
        <end position="264"/>
    </location>
</feature>
<dbReference type="CDD" id="cd21372">
    <property type="entry name" value="cwf21_CWC21-like"/>
    <property type="match status" value="1"/>
</dbReference>
<gene>
    <name evidence="9" type="ORF">NSK_006541</name>
</gene>
<keyword evidence="3" id="KW-0507">mRNA processing</keyword>
<feature type="compositionally biased region" description="Basic and acidic residues" evidence="7">
    <location>
        <begin position="158"/>
        <end position="212"/>
    </location>
</feature>
<evidence type="ECO:0000256" key="2">
    <source>
        <dbReference type="ARBA" id="ARBA00005954"/>
    </source>
</evidence>
<keyword evidence="5" id="KW-0508">mRNA splicing</keyword>
<dbReference type="SMART" id="SM01115">
    <property type="entry name" value="cwf21"/>
    <property type="match status" value="1"/>
</dbReference>
<evidence type="ECO:0000256" key="5">
    <source>
        <dbReference type="ARBA" id="ARBA00023187"/>
    </source>
</evidence>
<evidence type="ECO:0000256" key="7">
    <source>
        <dbReference type="SAM" id="MobiDB-lite"/>
    </source>
</evidence>